<organism evidence="1">
    <name type="scientific">marine sediment metagenome</name>
    <dbReference type="NCBI Taxonomy" id="412755"/>
    <lineage>
        <taxon>unclassified sequences</taxon>
        <taxon>metagenomes</taxon>
        <taxon>ecological metagenomes</taxon>
    </lineage>
</organism>
<dbReference type="AlphaFoldDB" id="X1KZY2"/>
<proteinExistence type="predicted"/>
<accession>X1KZY2</accession>
<gene>
    <name evidence="1" type="ORF">S06H3_07554</name>
</gene>
<dbReference type="EMBL" id="BARV01003072">
    <property type="protein sequence ID" value="GAH99205.1"/>
    <property type="molecule type" value="Genomic_DNA"/>
</dbReference>
<reference evidence="1" key="1">
    <citation type="journal article" date="2014" name="Front. Microbiol.">
        <title>High frequency of phylogenetically diverse reductive dehalogenase-homologous genes in deep subseafloor sedimentary metagenomes.</title>
        <authorList>
            <person name="Kawai M."/>
            <person name="Futagami T."/>
            <person name="Toyoda A."/>
            <person name="Takaki Y."/>
            <person name="Nishi S."/>
            <person name="Hori S."/>
            <person name="Arai W."/>
            <person name="Tsubouchi T."/>
            <person name="Morono Y."/>
            <person name="Uchiyama I."/>
            <person name="Ito T."/>
            <person name="Fujiyama A."/>
            <person name="Inagaki F."/>
            <person name="Takami H."/>
        </authorList>
    </citation>
    <scope>NUCLEOTIDE SEQUENCE</scope>
    <source>
        <strain evidence="1">Expedition CK06-06</strain>
    </source>
</reference>
<name>X1KZY2_9ZZZZ</name>
<comment type="caution">
    <text evidence="1">The sequence shown here is derived from an EMBL/GenBank/DDBJ whole genome shotgun (WGS) entry which is preliminary data.</text>
</comment>
<sequence>GYGSDTIFQYNMPVVGTNMQINIGDVWKDIESMQINIGDVWKDVVEVQQNIGDAWKVVF</sequence>
<protein>
    <submittedName>
        <fullName evidence="1">Uncharacterized protein</fullName>
    </submittedName>
</protein>
<evidence type="ECO:0000313" key="1">
    <source>
        <dbReference type="EMBL" id="GAH99205.1"/>
    </source>
</evidence>
<feature type="non-terminal residue" evidence="1">
    <location>
        <position position="1"/>
    </location>
</feature>